<dbReference type="EMBL" id="CP048620">
    <property type="protein sequence ID" value="QPJ64493.1"/>
    <property type="molecule type" value="Genomic_DNA"/>
</dbReference>
<feature type="transmembrane region" description="Helical" evidence="1">
    <location>
        <begin position="167"/>
        <end position="195"/>
    </location>
</feature>
<proteinExistence type="predicted"/>
<dbReference type="AlphaFoldDB" id="A0A7T0C0W8"/>
<keyword evidence="1" id="KW-0472">Membrane</keyword>
<dbReference type="SUPFAM" id="SSF48452">
    <property type="entry name" value="TPR-like"/>
    <property type="match status" value="1"/>
</dbReference>
<feature type="transmembrane region" description="Helical" evidence="1">
    <location>
        <begin position="201"/>
        <end position="221"/>
    </location>
</feature>
<evidence type="ECO:0000313" key="2">
    <source>
        <dbReference type="EMBL" id="QPJ64493.1"/>
    </source>
</evidence>
<dbReference type="PANTHER" id="PTHR16214:SF3">
    <property type="entry name" value="TRANSMEMBRANE PROTEIN 260"/>
    <property type="match status" value="1"/>
</dbReference>
<feature type="transmembrane region" description="Helical" evidence="1">
    <location>
        <begin position="135"/>
        <end position="155"/>
    </location>
</feature>
<reference evidence="3" key="1">
    <citation type="submission" date="2020-02" db="EMBL/GenBank/DDBJ databases">
        <title>Genomic and physiological characterization of two novel Nitrospinaceae genera.</title>
        <authorList>
            <person name="Mueller A.J."/>
            <person name="Jung M.-Y."/>
            <person name="Strachan C.R."/>
            <person name="Herbold C.W."/>
            <person name="Kirkegaard R.H."/>
            <person name="Daims H."/>
        </authorList>
    </citation>
    <scope>NUCLEOTIDE SEQUENCE [LARGE SCALE GENOMIC DNA]</scope>
</reference>
<dbReference type="Pfam" id="PF11028">
    <property type="entry name" value="TMEM260-like"/>
    <property type="match status" value="1"/>
</dbReference>
<feature type="transmembrane region" description="Helical" evidence="1">
    <location>
        <begin position="78"/>
        <end position="99"/>
    </location>
</feature>
<feature type="transmembrane region" description="Helical" evidence="1">
    <location>
        <begin position="381"/>
        <end position="399"/>
    </location>
</feature>
<gene>
    <name evidence="2" type="ORF">G3M78_03400</name>
</gene>
<feature type="transmembrane region" description="Helical" evidence="1">
    <location>
        <begin position="295"/>
        <end position="312"/>
    </location>
</feature>
<evidence type="ECO:0000313" key="3">
    <source>
        <dbReference type="Proteomes" id="UP000594464"/>
    </source>
</evidence>
<organism evidence="2 3">
    <name type="scientific">Candidatus Nitrohelix vancouverensis</name>
    <dbReference type="NCBI Taxonomy" id="2705534"/>
    <lineage>
        <taxon>Bacteria</taxon>
        <taxon>Pseudomonadati</taxon>
        <taxon>Nitrospinota/Tectimicrobiota group</taxon>
        <taxon>Nitrospinota</taxon>
        <taxon>Nitrospinia</taxon>
        <taxon>Nitrospinales</taxon>
        <taxon>Nitrospinaceae</taxon>
        <taxon>Candidatus Nitrohelix</taxon>
    </lineage>
</organism>
<name>A0A7T0C0W8_9BACT</name>
<feature type="transmembrane region" description="Helical" evidence="1">
    <location>
        <begin position="7"/>
        <end position="26"/>
    </location>
</feature>
<feature type="transmembrane region" description="Helical" evidence="1">
    <location>
        <begin position="317"/>
        <end position="336"/>
    </location>
</feature>
<protein>
    <submittedName>
        <fullName evidence="2">DUF2723 domain-containing protein</fullName>
    </submittedName>
</protein>
<dbReference type="Proteomes" id="UP000594464">
    <property type="component" value="Chromosome"/>
</dbReference>
<feature type="transmembrane region" description="Helical" evidence="1">
    <location>
        <begin position="342"/>
        <end position="360"/>
    </location>
</feature>
<sequence>MPGNAGPTIVALAALFFIPWLIYLSSLSPTVGFKDSPEFIDTAYMLGISHPAGFPTYNLTAKAATFIPLGSIAFRVNAVSAFIAALTLSALFLASLKFLQICQSAKETRTLFLSALAPSTLLAFALPFWSNAVKAEVYSLNAFFIVVLMYLLFLWKERGDARFLFAAAFLYGLSAGNHATVGMYLPAIVALYFFWKREAAPGSLTACVALFLLGLSVYLYLPIRSLAEPSFDWGNPETLSGFFYQVTDRKDSGVHFSAFREATGAAGMAWFSALVSFFSGVVSATAFFIKDIAMRFSPLMVAGAAFGGWMCWKRRPALLIFFLLIVLPNAGFFKGWGGESFFPSYIVVALLSSLALSEALERMQGYRTDKESVSEKPVLNWARMLVLILAVWIGTRPIVNFPQADRSEMYAGETLLKPIFLALPDDSIFLAGISWFHFFYHNDVERLRDDVTGVRAWDFLEKYPPEYLTKRRFPDLILPDASAHVLDSRLGAWNYLQDFMKSNASKRTIVTDQNLTFFKEFPLDQDFSPSRSVMMAYGGADDPEAGRRALEEFKRIVERELSRPGIAFEKNWINKIAYYFPSFAAYFRQREQWDNEREALKVMHDFLGVRDAPWFYKMTSNLIADGRAQDAQGYLERMEKKFPGQFETLMARAWLLRAEQKTGAAIEIYQDAADLRPEASNVYLEMAKTLALEGRKNEALEALEQSRARAVNLYEWSEVDAVSATLP</sequence>
<dbReference type="InterPro" id="IPR011990">
    <property type="entry name" value="TPR-like_helical_dom_sf"/>
</dbReference>
<dbReference type="PANTHER" id="PTHR16214">
    <property type="entry name" value="TRANSMEMBRANE PROTEIN 260"/>
    <property type="match status" value="1"/>
</dbReference>
<dbReference type="Gene3D" id="1.25.40.10">
    <property type="entry name" value="Tetratricopeptide repeat domain"/>
    <property type="match status" value="1"/>
</dbReference>
<feature type="transmembrane region" description="Helical" evidence="1">
    <location>
        <begin position="111"/>
        <end position="129"/>
    </location>
</feature>
<feature type="transmembrane region" description="Helical" evidence="1">
    <location>
        <begin position="269"/>
        <end position="289"/>
    </location>
</feature>
<keyword evidence="1" id="KW-0812">Transmembrane</keyword>
<dbReference type="KEGG" id="nva:G3M78_03400"/>
<keyword evidence="1" id="KW-1133">Transmembrane helix</keyword>
<evidence type="ECO:0000256" key="1">
    <source>
        <dbReference type="SAM" id="Phobius"/>
    </source>
</evidence>
<dbReference type="InterPro" id="IPR021280">
    <property type="entry name" value="TMEM260-like"/>
</dbReference>
<accession>A0A7T0C0W8</accession>
<dbReference type="InterPro" id="IPR052724">
    <property type="entry name" value="GT117_domain-containing"/>
</dbReference>